<gene>
    <name evidence="1" type="ORF">ADK38_27235</name>
</gene>
<dbReference type="Gene3D" id="3.40.50.1820">
    <property type="entry name" value="alpha/beta hydrolase"/>
    <property type="match status" value="1"/>
</dbReference>
<dbReference type="InterPro" id="IPR029058">
    <property type="entry name" value="AB_hydrolase_fold"/>
</dbReference>
<evidence type="ECO:0000313" key="2">
    <source>
        <dbReference type="Proteomes" id="UP000037020"/>
    </source>
</evidence>
<protein>
    <submittedName>
        <fullName evidence="1">Uncharacterized protein</fullName>
    </submittedName>
</protein>
<reference evidence="1 2" key="1">
    <citation type="submission" date="2015-07" db="EMBL/GenBank/DDBJ databases">
        <authorList>
            <person name="Ju K.-S."/>
            <person name="Doroghazi J.R."/>
            <person name="Metcalf W.W."/>
        </authorList>
    </citation>
    <scope>NUCLEOTIDE SEQUENCE [LARGE SCALE GENOMIC DNA]</scope>
    <source>
        <strain evidence="1 2">NRRL B-3589</strain>
    </source>
</reference>
<sequence>MPATTTTAATLHDGHTIALEIHGAGPTVLLPVDPRPAEGPRAEEARRWGMDPALGRSLIEGLRDRFRVVAFDYEGHVMAAPKPDTLTPHNVAADLL</sequence>
<feature type="non-terminal residue" evidence="1">
    <location>
        <position position="96"/>
    </location>
</feature>
<dbReference type="SUPFAM" id="SSF53474">
    <property type="entry name" value="alpha/beta-Hydrolases"/>
    <property type="match status" value="1"/>
</dbReference>
<keyword evidence="2" id="KW-1185">Reference proteome</keyword>
<dbReference type="EMBL" id="LGUT01002427">
    <property type="protein sequence ID" value="KOG87116.1"/>
    <property type="molecule type" value="Genomic_DNA"/>
</dbReference>
<name>A0ABR5J1P4_9ACTN</name>
<proteinExistence type="predicted"/>
<dbReference type="Proteomes" id="UP000037020">
    <property type="component" value="Unassembled WGS sequence"/>
</dbReference>
<accession>A0ABR5J1P4</accession>
<organism evidence="1 2">
    <name type="scientific">Streptomyces varsoviensis</name>
    <dbReference type="NCBI Taxonomy" id="67373"/>
    <lineage>
        <taxon>Bacteria</taxon>
        <taxon>Bacillati</taxon>
        <taxon>Actinomycetota</taxon>
        <taxon>Actinomycetes</taxon>
        <taxon>Kitasatosporales</taxon>
        <taxon>Streptomycetaceae</taxon>
        <taxon>Streptomyces</taxon>
    </lineage>
</organism>
<comment type="caution">
    <text evidence="1">The sequence shown here is derived from an EMBL/GenBank/DDBJ whole genome shotgun (WGS) entry which is preliminary data.</text>
</comment>
<evidence type="ECO:0000313" key="1">
    <source>
        <dbReference type="EMBL" id="KOG87116.1"/>
    </source>
</evidence>